<dbReference type="GO" id="GO:0019900">
    <property type="term" value="F:kinase binding"/>
    <property type="evidence" value="ECO:0007669"/>
    <property type="project" value="UniProtKB-UniRule"/>
</dbReference>
<feature type="domain" description="EF-hand" evidence="5">
    <location>
        <begin position="128"/>
        <end position="163"/>
    </location>
</feature>
<comment type="subcellular location">
    <subcellularLocation>
        <location evidence="4">Membrane</location>
    </subcellularLocation>
</comment>
<dbReference type="InterPro" id="IPR045198">
    <property type="entry name" value="CNBL1-10"/>
</dbReference>
<dbReference type="GO" id="GO:0005509">
    <property type="term" value="F:calcium ion binding"/>
    <property type="evidence" value="ECO:0007669"/>
    <property type="project" value="UniProtKB-UniRule"/>
</dbReference>
<dbReference type="FunFam" id="1.10.238.10:FF:000073">
    <property type="entry name" value="calcineurin B-like protein 3"/>
    <property type="match status" value="1"/>
</dbReference>
<keyword evidence="4" id="KW-0472">Membrane</keyword>
<comment type="caution">
    <text evidence="6">The sequence shown here is derived from an EMBL/GenBank/DDBJ whole genome shotgun (WGS) entry which is preliminary data.</text>
</comment>
<sequence>MGCIQSKKVRKQFPGYEDPVLLASQTAFSVSEVEALFELFKSISGSVIDDGLINKEEFQLALFKSRKKENLFANRIFDLFDVKQVGVIDFVDFVRSLNIFDLFDVKQVGVIDFVDFVRSLNVFHPNAPYDDKIDFSFKLYDLDGNGFIERKEVKQMLIALLSESDMKLSDETVELILDKTFVDADGNHDGKIDKSEWKNFVSRNPSLMKIMTLPYLRDITTTFPSFVFNSEVDDISA</sequence>
<dbReference type="EMBL" id="JBBWWQ010000006">
    <property type="protein sequence ID" value="KAK8944614.1"/>
    <property type="molecule type" value="Genomic_DNA"/>
</dbReference>
<dbReference type="PRINTS" id="PR00450">
    <property type="entry name" value="RECOVERIN"/>
</dbReference>
<keyword evidence="7" id="KW-1185">Reference proteome</keyword>
<organism evidence="6 7">
    <name type="scientific">Platanthera zijinensis</name>
    <dbReference type="NCBI Taxonomy" id="2320716"/>
    <lineage>
        <taxon>Eukaryota</taxon>
        <taxon>Viridiplantae</taxon>
        <taxon>Streptophyta</taxon>
        <taxon>Embryophyta</taxon>
        <taxon>Tracheophyta</taxon>
        <taxon>Spermatophyta</taxon>
        <taxon>Magnoliopsida</taxon>
        <taxon>Liliopsida</taxon>
        <taxon>Asparagales</taxon>
        <taxon>Orchidaceae</taxon>
        <taxon>Orchidoideae</taxon>
        <taxon>Orchideae</taxon>
        <taxon>Orchidinae</taxon>
        <taxon>Platanthera</taxon>
    </lineage>
</organism>
<reference evidence="6 7" key="1">
    <citation type="journal article" date="2022" name="Nat. Plants">
        <title>Genomes of leafy and leafless Platanthera orchids illuminate the evolution of mycoheterotrophy.</title>
        <authorList>
            <person name="Li M.H."/>
            <person name="Liu K.W."/>
            <person name="Li Z."/>
            <person name="Lu H.C."/>
            <person name="Ye Q.L."/>
            <person name="Zhang D."/>
            <person name="Wang J.Y."/>
            <person name="Li Y.F."/>
            <person name="Zhong Z.M."/>
            <person name="Liu X."/>
            <person name="Yu X."/>
            <person name="Liu D.K."/>
            <person name="Tu X.D."/>
            <person name="Liu B."/>
            <person name="Hao Y."/>
            <person name="Liao X.Y."/>
            <person name="Jiang Y.T."/>
            <person name="Sun W.H."/>
            <person name="Chen J."/>
            <person name="Chen Y.Q."/>
            <person name="Ai Y."/>
            <person name="Zhai J.W."/>
            <person name="Wu S.S."/>
            <person name="Zhou Z."/>
            <person name="Hsiao Y.Y."/>
            <person name="Wu W.L."/>
            <person name="Chen Y.Y."/>
            <person name="Lin Y.F."/>
            <person name="Hsu J.L."/>
            <person name="Li C.Y."/>
            <person name="Wang Z.W."/>
            <person name="Zhao X."/>
            <person name="Zhong W.Y."/>
            <person name="Ma X.K."/>
            <person name="Ma L."/>
            <person name="Huang J."/>
            <person name="Chen G.Z."/>
            <person name="Huang M.Z."/>
            <person name="Huang L."/>
            <person name="Peng D.H."/>
            <person name="Luo Y.B."/>
            <person name="Zou S.Q."/>
            <person name="Chen S.P."/>
            <person name="Lan S."/>
            <person name="Tsai W.C."/>
            <person name="Van de Peer Y."/>
            <person name="Liu Z.J."/>
        </authorList>
    </citation>
    <scope>NUCLEOTIDE SEQUENCE [LARGE SCALE GENOMIC DNA]</scope>
    <source>
        <strain evidence="6">Lor287</strain>
    </source>
</reference>
<dbReference type="PANTHER" id="PTHR23056:SF44">
    <property type="entry name" value="CALCINEURIN B-LIKE PROTEIN 1"/>
    <property type="match status" value="1"/>
</dbReference>
<dbReference type="GO" id="GO:0016020">
    <property type="term" value="C:membrane"/>
    <property type="evidence" value="ECO:0007669"/>
    <property type="project" value="UniProtKB-SubCell"/>
</dbReference>
<evidence type="ECO:0000256" key="2">
    <source>
        <dbReference type="ARBA" id="ARBA00022837"/>
    </source>
</evidence>
<dbReference type="SMART" id="SM00054">
    <property type="entry name" value="EFh"/>
    <property type="match status" value="2"/>
</dbReference>
<dbReference type="Gene3D" id="1.10.238.10">
    <property type="entry name" value="EF-hand"/>
    <property type="match status" value="2"/>
</dbReference>
<comment type="subunit">
    <text evidence="4">Homodimer. Interacts with CIPK.</text>
</comment>
<accession>A0AAP0BMN2</accession>
<dbReference type="Pfam" id="PF13499">
    <property type="entry name" value="EF-hand_7"/>
    <property type="match status" value="1"/>
</dbReference>
<evidence type="ECO:0000256" key="4">
    <source>
        <dbReference type="RuleBase" id="RU369080"/>
    </source>
</evidence>
<dbReference type="GO" id="GO:0019722">
    <property type="term" value="P:calcium-mediated signaling"/>
    <property type="evidence" value="ECO:0007669"/>
    <property type="project" value="UniProtKB-UniRule"/>
</dbReference>
<evidence type="ECO:0000256" key="1">
    <source>
        <dbReference type="ARBA" id="ARBA00022737"/>
    </source>
</evidence>
<dbReference type="PANTHER" id="PTHR23056">
    <property type="entry name" value="CALCINEURIN B"/>
    <property type="match status" value="1"/>
</dbReference>
<dbReference type="PROSITE" id="PS00018">
    <property type="entry name" value="EF_HAND_1"/>
    <property type="match status" value="2"/>
</dbReference>
<keyword evidence="1 4" id="KW-0677">Repeat</keyword>
<dbReference type="InterPro" id="IPR002048">
    <property type="entry name" value="EF_hand_dom"/>
</dbReference>
<keyword evidence="2 4" id="KW-0106">Calcium</keyword>
<name>A0AAP0BMN2_9ASPA</name>
<evidence type="ECO:0000259" key="5">
    <source>
        <dbReference type="PROSITE" id="PS50222"/>
    </source>
</evidence>
<proteinExistence type="inferred from homology"/>
<comment type="function">
    <text evidence="4">Acts as a calcium sensor. CBL proteins interact with CIPK serine-threonine protein kinases. Binding of a CBL protein to the regulatory NAF domain of a CIPK protein lead to the activation of the kinase in a calcium-dependent manner.</text>
</comment>
<dbReference type="PROSITE" id="PS50222">
    <property type="entry name" value="EF_HAND_2"/>
    <property type="match status" value="3"/>
</dbReference>
<gene>
    <name evidence="6" type="primary">CBL1</name>
    <name evidence="6" type="ORF">KSP39_PZI008064</name>
</gene>
<dbReference type="CDD" id="cd00051">
    <property type="entry name" value="EFh"/>
    <property type="match status" value="1"/>
</dbReference>
<comment type="similarity">
    <text evidence="3 4">Belongs to the calcineurin regulatory subunit family.</text>
</comment>
<dbReference type="InterPro" id="IPR018247">
    <property type="entry name" value="EF_Hand_1_Ca_BS"/>
</dbReference>
<keyword evidence="4" id="KW-0479">Metal-binding</keyword>
<dbReference type="SUPFAM" id="SSF47473">
    <property type="entry name" value="EF-hand"/>
    <property type="match status" value="2"/>
</dbReference>
<dbReference type="AlphaFoldDB" id="A0AAP0BMN2"/>
<feature type="domain" description="EF-hand" evidence="5">
    <location>
        <begin position="172"/>
        <end position="207"/>
    </location>
</feature>
<evidence type="ECO:0000313" key="6">
    <source>
        <dbReference type="EMBL" id="KAK8944614.1"/>
    </source>
</evidence>
<feature type="domain" description="EF-hand" evidence="5">
    <location>
        <begin position="68"/>
        <end position="103"/>
    </location>
</feature>
<protein>
    <recommendedName>
        <fullName evidence="4">Calcineurin B-like protein</fullName>
    </recommendedName>
</protein>
<evidence type="ECO:0000313" key="7">
    <source>
        <dbReference type="Proteomes" id="UP001418222"/>
    </source>
</evidence>
<dbReference type="Proteomes" id="UP001418222">
    <property type="component" value="Unassembled WGS sequence"/>
</dbReference>
<evidence type="ECO:0000256" key="3">
    <source>
        <dbReference type="ARBA" id="ARBA00023774"/>
    </source>
</evidence>
<dbReference type="InterPro" id="IPR011992">
    <property type="entry name" value="EF-hand-dom_pair"/>
</dbReference>